<dbReference type="RefSeq" id="WP_326014995.1">
    <property type="nucleotide sequence ID" value="NZ_JAOZYC010000046.1"/>
</dbReference>
<dbReference type="Proteomes" id="UP001354931">
    <property type="component" value="Unassembled WGS sequence"/>
</dbReference>
<gene>
    <name evidence="2" type="ORF">OKJ99_07435</name>
</gene>
<dbReference type="InterPro" id="IPR043917">
    <property type="entry name" value="DUF5753"/>
</dbReference>
<keyword evidence="3" id="KW-1185">Reference proteome</keyword>
<accession>A0ABU6F032</accession>
<sequence>MPKATKTWDELHQEGMGPTQEAFLDLVRQTREAKHYCPDVVWGNLQTPDYVRAMLTLVVEYMEIPRDIEAGVRARTARAELFGKDGRTYHTLLGEQALRSNIGGADVMRGQLHHILDSFTIPGVTLGIIPSRAELHVFPGNSFGIFDRKRVEVELFGQSPTHTEKDQVERYERAFNLLKRSAVYGEDAKAVVRAELDALGG</sequence>
<evidence type="ECO:0000313" key="3">
    <source>
        <dbReference type="Proteomes" id="UP001354931"/>
    </source>
</evidence>
<evidence type="ECO:0000259" key="1">
    <source>
        <dbReference type="Pfam" id="PF19054"/>
    </source>
</evidence>
<reference evidence="2 3" key="1">
    <citation type="submission" date="2022-10" db="EMBL/GenBank/DDBJ databases">
        <authorList>
            <person name="Xie J."/>
            <person name="Shen N."/>
        </authorList>
    </citation>
    <scope>NUCLEOTIDE SEQUENCE [LARGE SCALE GENOMIC DNA]</scope>
    <source>
        <strain evidence="2 3">YIM65594</strain>
    </source>
</reference>
<evidence type="ECO:0000313" key="2">
    <source>
        <dbReference type="EMBL" id="MEB8337346.1"/>
    </source>
</evidence>
<comment type="caution">
    <text evidence="2">The sequence shown here is derived from an EMBL/GenBank/DDBJ whole genome shotgun (WGS) entry which is preliminary data.</text>
</comment>
<name>A0ABU6F032_9ACTN</name>
<dbReference type="Pfam" id="PF19054">
    <property type="entry name" value="DUF5753"/>
    <property type="match status" value="1"/>
</dbReference>
<dbReference type="EMBL" id="JAOZYC010000046">
    <property type="protein sequence ID" value="MEB8337346.1"/>
    <property type="molecule type" value="Genomic_DNA"/>
</dbReference>
<protein>
    <submittedName>
        <fullName evidence="2">DUF5753 domain-containing protein</fullName>
    </submittedName>
</protein>
<organism evidence="2 3">
    <name type="scientific">Streptomyces endophyticus</name>
    <dbReference type="NCBI Taxonomy" id="714166"/>
    <lineage>
        <taxon>Bacteria</taxon>
        <taxon>Bacillati</taxon>
        <taxon>Actinomycetota</taxon>
        <taxon>Actinomycetes</taxon>
        <taxon>Kitasatosporales</taxon>
        <taxon>Streptomycetaceae</taxon>
        <taxon>Streptomyces</taxon>
    </lineage>
</organism>
<feature type="domain" description="DUF5753" evidence="1">
    <location>
        <begin position="21"/>
        <end position="192"/>
    </location>
</feature>
<proteinExistence type="predicted"/>